<dbReference type="KEGG" id="bgj:AWC36_14495"/>
<gene>
    <name evidence="1" type="ORF">BIY26_21235</name>
</gene>
<organism evidence="1 2">
    <name type="scientific">Brenneria goodwinii</name>
    <dbReference type="NCBI Taxonomy" id="1109412"/>
    <lineage>
        <taxon>Bacteria</taxon>
        <taxon>Pseudomonadati</taxon>
        <taxon>Pseudomonadota</taxon>
        <taxon>Gammaproteobacteria</taxon>
        <taxon>Enterobacterales</taxon>
        <taxon>Pectobacteriaceae</taxon>
        <taxon>Brenneria</taxon>
    </lineage>
</organism>
<proteinExistence type="predicted"/>
<protein>
    <submittedName>
        <fullName evidence="1">Uncharacterized protein</fullName>
    </submittedName>
</protein>
<dbReference type="AlphaFoldDB" id="A0AAE8EKL5"/>
<reference evidence="1 2" key="1">
    <citation type="submission" date="2016-09" db="EMBL/GenBank/DDBJ databases">
        <authorList>
            <person name="Doonan J."/>
            <person name="Pachebat J.A."/>
            <person name="Golyshin P.N."/>
            <person name="Denman S."/>
            <person name="Mcdonald J.E."/>
        </authorList>
    </citation>
    <scope>NUCLEOTIDE SEQUENCE [LARGE SCALE GENOMIC DNA]</scope>
    <source>
        <strain evidence="1 2">FRB141</strain>
    </source>
</reference>
<dbReference type="Proteomes" id="UP000285972">
    <property type="component" value="Unassembled WGS sequence"/>
</dbReference>
<evidence type="ECO:0000313" key="2">
    <source>
        <dbReference type="Proteomes" id="UP000285972"/>
    </source>
</evidence>
<name>A0AAE8EKL5_9GAMM</name>
<accession>A0AAE8EKL5</accession>
<dbReference type="EMBL" id="MJLX01000090">
    <property type="protein sequence ID" value="RLM17188.1"/>
    <property type="molecule type" value="Genomic_DNA"/>
</dbReference>
<comment type="caution">
    <text evidence="1">The sequence shown here is derived from an EMBL/GenBank/DDBJ whole genome shotgun (WGS) entry which is preliminary data.</text>
</comment>
<evidence type="ECO:0000313" key="1">
    <source>
        <dbReference type="EMBL" id="RLM17188.1"/>
    </source>
</evidence>
<sequence>MGISCGNGVLGPPAVAPDRPLSANAIPPLTPVRIGQPGQRKQTAYQTAALGRRLRKYSALLCVAPPIERGGIVQYAHISGADMICLSAPFSRQRRRIVARRADYPALCTMMMRGSAENH</sequence>